<dbReference type="InterPro" id="IPR058924">
    <property type="entry name" value="AGPR_dimerisation_dom"/>
</dbReference>
<dbReference type="GO" id="GO:0006526">
    <property type="term" value="P:L-arginine biosynthetic process"/>
    <property type="evidence" value="ECO:0007669"/>
    <property type="project" value="UniProtKB-UniRule"/>
</dbReference>
<dbReference type="Gene3D" id="3.40.50.720">
    <property type="entry name" value="NAD(P)-binding Rossmann-like Domain"/>
    <property type="match status" value="1"/>
</dbReference>
<accession>Q2LPM0</accession>
<feature type="active site" evidence="7">
    <location>
        <position position="166"/>
    </location>
</feature>
<evidence type="ECO:0000259" key="8">
    <source>
        <dbReference type="SMART" id="SM00859"/>
    </source>
</evidence>
<dbReference type="EMBL" id="CP000252">
    <property type="protein sequence ID" value="ABC76216.1"/>
    <property type="molecule type" value="Genomic_DNA"/>
</dbReference>
<keyword evidence="5 7" id="KW-0560">Oxidoreductase</keyword>
<evidence type="ECO:0000256" key="5">
    <source>
        <dbReference type="ARBA" id="ARBA00023002"/>
    </source>
</evidence>
<reference evidence="9 10" key="1">
    <citation type="journal article" date="2007" name="Proc. Natl. Acad. Sci. U.S.A.">
        <title>The genome of Syntrophus aciditrophicus: life at the thermodynamic limit of microbial growth.</title>
        <authorList>
            <person name="McInerney M.J."/>
            <person name="Rohlin L."/>
            <person name="Mouttaki H."/>
            <person name="Kim U."/>
            <person name="Krupp R.S."/>
            <person name="Rios-Hernandez L."/>
            <person name="Sieber J."/>
            <person name="Struchtemeyer C.G."/>
            <person name="Bhattacharyya A."/>
            <person name="Campbell J.W."/>
            <person name="Gunsalus R.P."/>
        </authorList>
    </citation>
    <scope>NUCLEOTIDE SEQUENCE [LARGE SCALE GENOMIC DNA]</scope>
    <source>
        <strain evidence="9 10">SB</strain>
    </source>
</reference>
<dbReference type="CDD" id="cd17895">
    <property type="entry name" value="AGPR_1_N"/>
    <property type="match status" value="1"/>
</dbReference>
<dbReference type="HOGENOM" id="CLU_006384_0_1_7"/>
<dbReference type="InterPro" id="IPR000706">
    <property type="entry name" value="AGPR_type-1"/>
</dbReference>
<sequence length="362" mass="39898">MNRFGIRMSNQNQSEGYMIKVGIYGASGYTGQECLRLLLRHSGVEVVAITSRRYAGLPIADVYPVFAGLTSLAFMNAAPHEVAREADVIFLALPHSESMKVAPIFWESGKKVIDLSADFRLRDVDVYESWYGRHVSSQLVPQTVYGIPELYREEVAKTRFVANPGCYPTSIILGSAPALKNGLIDTTSVIVDSKSGTSGAGREPAVGSLFCEVNEGFKAYKVCNHRHTPEIEQELSRLAGQEIRVSFTPHLLPLDRGILSTIYATLTRDITGKEVTELYRNYYEGERFVRICQPGSFPNVAFVRGSNYCDIGVAVDARTQRLIVVSAIDNLVKGAAGQAIQNMNIFCGFPEHEGLEMIALFP</sequence>
<evidence type="ECO:0000313" key="9">
    <source>
        <dbReference type="EMBL" id="ABC76216.1"/>
    </source>
</evidence>
<evidence type="ECO:0000256" key="7">
    <source>
        <dbReference type="HAMAP-Rule" id="MF_00150"/>
    </source>
</evidence>
<dbReference type="FunFam" id="3.30.360.10:FF:000014">
    <property type="entry name" value="N-acetyl-gamma-glutamyl-phosphate reductase"/>
    <property type="match status" value="1"/>
</dbReference>
<keyword evidence="7" id="KW-0963">Cytoplasm</keyword>
<feature type="domain" description="Semialdehyde dehydrogenase NAD-binding" evidence="8">
    <location>
        <begin position="20"/>
        <end position="158"/>
    </location>
</feature>
<evidence type="ECO:0000256" key="4">
    <source>
        <dbReference type="ARBA" id="ARBA00022857"/>
    </source>
</evidence>
<dbReference type="FunCoup" id="Q2LPM0">
    <property type="interactions" value="312"/>
</dbReference>
<keyword evidence="10" id="KW-1185">Reference proteome</keyword>
<keyword evidence="3 7" id="KW-0028">Amino-acid biosynthesis</keyword>
<evidence type="ECO:0000313" key="10">
    <source>
        <dbReference type="Proteomes" id="UP000001933"/>
    </source>
</evidence>
<dbReference type="InParanoid" id="Q2LPM0"/>
<dbReference type="SUPFAM" id="SSF55347">
    <property type="entry name" value="Glyceraldehyde-3-phosphate dehydrogenase-like, C-terminal domain"/>
    <property type="match status" value="1"/>
</dbReference>
<organism evidence="9 10">
    <name type="scientific">Syntrophus aciditrophicus (strain SB)</name>
    <dbReference type="NCBI Taxonomy" id="56780"/>
    <lineage>
        <taxon>Bacteria</taxon>
        <taxon>Pseudomonadati</taxon>
        <taxon>Thermodesulfobacteriota</taxon>
        <taxon>Syntrophia</taxon>
        <taxon>Syntrophales</taxon>
        <taxon>Syntrophaceae</taxon>
        <taxon>Syntrophus</taxon>
    </lineage>
</organism>
<dbReference type="PANTHER" id="PTHR32338:SF10">
    <property type="entry name" value="N-ACETYL-GAMMA-GLUTAMYL-PHOSPHATE REDUCTASE, CHLOROPLASTIC-RELATED"/>
    <property type="match status" value="1"/>
</dbReference>
<name>Q2LPM0_SYNAS</name>
<protein>
    <recommendedName>
        <fullName evidence="7">N-acetyl-gamma-glutamyl-phosphate reductase</fullName>
        <shortName evidence="7">AGPR</shortName>
        <ecNumber evidence="7">1.2.1.38</ecNumber>
    </recommendedName>
    <alternativeName>
        <fullName evidence="7">N-acetyl-glutamate semialdehyde dehydrogenase</fullName>
        <shortName evidence="7">NAGSA dehydrogenase</shortName>
    </alternativeName>
</protein>
<dbReference type="eggNOG" id="COG0002">
    <property type="taxonomic scope" value="Bacteria"/>
</dbReference>
<dbReference type="AlphaFoldDB" id="Q2LPM0"/>
<dbReference type="GO" id="GO:0003942">
    <property type="term" value="F:N-acetyl-gamma-glutamyl-phosphate reductase activity"/>
    <property type="evidence" value="ECO:0007669"/>
    <property type="project" value="UniProtKB-UniRule"/>
</dbReference>
<dbReference type="HAMAP" id="MF_00150">
    <property type="entry name" value="ArgC_type1"/>
    <property type="match status" value="1"/>
</dbReference>
<gene>
    <name evidence="7" type="primary">argC</name>
    <name evidence="9" type="ORF">SYN_00234</name>
</gene>
<dbReference type="Proteomes" id="UP000001933">
    <property type="component" value="Chromosome"/>
</dbReference>
<evidence type="ECO:0000256" key="3">
    <source>
        <dbReference type="ARBA" id="ARBA00022605"/>
    </source>
</evidence>
<proteinExistence type="inferred from homology"/>
<dbReference type="Pfam" id="PF01118">
    <property type="entry name" value="Semialdhyde_dh"/>
    <property type="match status" value="1"/>
</dbReference>
<dbReference type="GO" id="GO:0005737">
    <property type="term" value="C:cytoplasm"/>
    <property type="evidence" value="ECO:0007669"/>
    <property type="project" value="UniProtKB-SubCell"/>
</dbReference>
<dbReference type="STRING" id="56780.SYN_00234"/>
<dbReference type="KEGG" id="sat:SYN_00234"/>
<dbReference type="EC" id="1.2.1.38" evidence="7"/>
<dbReference type="InterPro" id="IPR050085">
    <property type="entry name" value="AGPR"/>
</dbReference>
<dbReference type="Gene3D" id="3.30.360.10">
    <property type="entry name" value="Dihydrodipicolinate Reductase, domain 2"/>
    <property type="match status" value="1"/>
</dbReference>
<dbReference type="PANTHER" id="PTHR32338">
    <property type="entry name" value="N-ACETYL-GAMMA-GLUTAMYL-PHOSPHATE REDUCTASE, CHLOROPLASTIC-RELATED-RELATED"/>
    <property type="match status" value="1"/>
</dbReference>
<comment type="catalytic activity">
    <reaction evidence="6 7">
        <text>N-acetyl-L-glutamate 5-semialdehyde + phosphate + NADP(+) = N-acetyl-L-glutamyl 5-phosphate + NADPH + H(+)</text>
        <dbReference type="Rhea" id="RHEA:21588"/>
        <dbReference type="ChEBI" id="CHEBI:15378"/>
        <dbReference type="ChEBI" id="CHEBI:29123"/>
        <dbReference type="ChEBI" id="CHEBI:43474"/>
        <dbReference type="ChEBI" id="CHEBI:57783"/>
        <dbReference type="ChEBI" id="CHEBI:57936"/>
        <dbReference type="ChEBI" id="CHEBI:58349"/>
        <dbReference type="EC" id="1.2.1.38"/>
    </reaction>
</comment>
<evidence type="ECO:0000256" key="6">
    <source>
        <dbReference type="ARBA" id="ARBA00050557"/>
    </source>
</evidence>
<dbReference type="UniPathway" id="UPA00068">
    <property type="reaction ID" value="UER00108"/>
</dbReference>
<comment type="similarity">
    <text evidence="7">Belongs to the NAGSA dehydrogenase family. Type 1 subfamily.</text>
</comment>
<dbReference type="SUPFAM" id="SSF51735">
    <property type="entry name" value="NAD(P)-binding Rossmann-fold domains"/>
    <property type="match status" value="1"/>
</dbReference>
<keyword evidence="2 7" id="KW-0055">Arginine biosynthesis</keyword>
<dbReference type="GO" id="GO:0070401">
    <property type="term" value="F:NADP+ binding"/>
    <property type="evidence" value="ECO:0007669"/>
    <property type="project" value="InterPro"/>
</dbReference>
<dbReference type="Pfam" id="PF22698">
    <property type="entry name" value="Semialdhyde_dhC_1"/>
    <property type="match status" value="1"/>
</dbReference>
<keyword evidence="4 7" id="KW-0521">NADP</keyword>
<dbReference type="SMART" id="SM00859">
    <property type="entry name" value="Semialdhyde_dh"/>
    <property type="match status" value="1"/>
</dbReference>
<dbReference type="InterPro" id="IPR036291">
    <property type="entry name" value="NAD(P)-bd_dom_sf"/>
</dbReference>
<dbReference type="CDD" id="cd23934">
    <property type="entry name" value="AGPR_1_C"/>
    <property type="match status" value="1"/>
</dbReference>
<evidence type="ECO:0000256" key="1">
    <source>
        <dbReference type="ARBA" id="ARBA00004862"/>
    </source>
</evidence>
<dbReference type="GO" id="GO:0051287">
    <property type="term" value="F:NAD binding"/>
    <property type="evidence" value="ECO:0007669"/>
    <property type="project" value="InterPro"/>
</dbReference>
<comment type="pathway">
    <text evidence="1 7">Amino-acid biosynthesis; L-arginine biosynthesis; N(2)-acetyl-L-ornithine from L-glutamate: step 3/4.</text>
</comment>
<comment type="function">
    <text evidence="7">Catalyzes the NADPH-dependent reduction of N-acetyl-5-glutamyl phosphate to yield N-acetyl-L-glutamate 5-semialdehyde.</text>
</comment>
<evidence type="ECO:0000256" key="2">
    <source>
        <dbReference type="ARBA" id="ARBA00022571"/>
    </source>
</evidence>
<comment type="subcellular location">
    <subcellularLocation>
        <location evidence="7">Cytoplasm</location>
    </subcellularLocation>
</comment>
<dbReference type="NCBIfam" id="TIGR01850">
    <property type="entry name" value="argC"/>
    <property type="match status" value="1"/>
</dbReference>
<dbReference type="InterPro" id="IPR000534">
    <property type="entry name" value="Semialdehyde_DH_NAD-bd"/>
</dbReference>